<dbReference type="Proteomes" id="UP001500841">
    <property type="component" value="Unassembled WGS sequence"/>
</dbReference>
<feature type="region of interest" description="Disordered" evidence="1">
    <location>
        <begin position="253"/>
        <end position="288"/>
    </location>
</feature>
<evidence type="ECO:0000313" key="3">
    <source>
        <dbReference type="EMBL" id="GAA4084241.1"/>
    </source>
</evidence>
<name>A0ABP7WAI2_9SPHI</name>
<gene>
    <name evidence="3" type="ORF">GCM10022392_01180</name>
</gene>
<feature type="domain" description="MobA/VirD2-like nuclease" evidence="2">
    <location>
        <begin position="17"/>
        <end position="144"/>
    </location>
</feature>
<proteinExistence type="predicted"/>
<protein>
    <submittedName>
        <fullName evidence="3">Relaxase/mobilization nuclease domain-containing protein</fullName>
    </submittedName>
</protein>
<comment type="caution">
    <text evidence="3">The sequence shown here is derived from an EMBL/GenBank/DDBJ whole genome shotgun (WGS) entry which is preliminary data.</text>
</comment>
<evidence type="ECO:0000313" key="4">
    <source>
        <dbReference type="Proteomes" id="UP001500841"/>
    </source>
</evidence>
<accession>A0ABP7WAI2</accession>
<dbReference type="InterPro" id="IPR005094">
    <property type="entry name" value="Endonuclease_MobA/VirD2"/>
</dbReference>
<reference evidence="4" key="1">
    <citation type="journal article" date="2019" name="Int. J. Syst. Evol. Microbiol.">
        <title>The Global Catalogue of Microorganisms (GCM) 10K type strain sequencing project: providing services to taxonomists for standard genome sequencing and annotation.</title>
        <authorList>
            <consortium name="The Broad Institute Genomics Platform"/>
            <consortium name="The Broad Institute Genome Sequencing Center for Infectious Disease"/>
            <person name="Wu L."/>
            <person name="Ma J."/>
        </authorList>
    </citation>
    <scope>NUCLEOTIDE SEQUENCE [LARGE SCALE GENOMIC DNA]</scope>
    <source>
        <strain evidence="4">JCM 17085</strain>
    </source>
</reference>
<feature type="compositionally biased region" description="Polar residues" evidence="1">
    <location>
        <begin position="253"/>
        <end position="268"/>
    </location>
</feature>
<keyword evidence="4" id="KW-1185">Reference proteome</keyword>
<evidence type="ECO:0000259" key="2">
    <source>
        <dbReference type="Pfam" id="PF03432"/>
    </source>
</evidence>
<dbReference type="RefSeq" id="WP_345100282.1">
    <property type="nucleotide sequence ID" value="NZ_BAABCV010000001.1"/>
</dbReference>
<organism evidence="3 4">
    <name type="scientific">Mucilaginibacter panaciglaebae</name>
    <dbReference type="NCBI Taxonomy" id="502331"/>
    <lineage>
        <taxon>Bacteria</taxon>
        <taxon>Pseudomonadati</taxon>
        <taxon>Bacteroidota</taxon>
        <taxon>Sphingobacteriia</taxon>
        <taxon>Sphingobacteriales</taxon>
        <taxon>Sphingobacteriaceae</taxon>
        <taxon>Mucilaginibacter</taxon>
    </lineage>
</organism>
<dbReference type="Pfam" id="PF03432">
    <property type="entry name" value="Relaxase"/>
    <property type="match status" value="1"/>
</dbReference>
<dbReference type="EMBL" id="BAABCV010000001">
    <property type="protein sequence ID" value="GAA4084241.1"/>
    <property type="molecule type" value="Genomic_DNA"/>
</dbReference>
<evidence type="ECO:0000256" key="1">
    <source>
        <dbReference type="SAM" id="MobiDB-lite"/>
    </source>
</evidence>
<sequence length="304" mass="34605">MIGKVITGRSFAGCIAYNLQREEASILDASGVRTTSVKDITSDFNFQRKLNPNLGQAVGHIVLSWSAKDKAKLNDAIMVERAKEYMHKMKIRDTQYLIMQHTDRQHPHLHLVYNRVGNNGQTITDRYQRVVNAKVCKEITLKYGYHLAEGKAQVNRQRLKGSDQIKYEMYDAIKAVAKVAQNWQQLEAALLKQGIQTHYKYLSGTDTVQGISFSKDIAKFKGSEIDRSLSYGKLNQLIEFNKQHGQRQQIASVNDTTLPNRNSFSDTHGGSLLGELLEPDHEQDTSTPFELLRTKRKLKKGRRI</sequence>